<comment type="subcellular location">
    <subcellularLocation>
        <location evidence="1">Endomembrane system</location>
        <topology evidence="1">Multi-pass membrane protein</topology>
    </subcellularLocation>
    <subcellularLocation>
        <location evidence="2">Endoplasmic reticulum membrane</location>
    </subcellularLocation>
</comment>
<evidence type="ECO:0000256" key="4">
    <source>
        <dbReference type="ARBA" id="ARBA00022824"/>
    </source>
</evidence>
<feature type="transmembrane region" description="Helical" evidence="7">
    <location>
        <begin position="355"/>
        <end position="372"/>
    </location>
</feature>
<organism evidence="8 9">
    <name type="scientific">Legionella jordanis</name>
    <dbReference type="NCBI Taxonomy" id="456"/>
    <lineage>
        <taxon>Bacteria</taxon>
        <taxon>Pseudomonadati</taxon>
        <taxon>Pseudomonadota</taxon>
        <taxon>Gammaproteobacteria</taxon>
        <taxon>Legionellales</taxon>
        <taxon>Legionellaceae</taxon>
        <taxon>Legionella</taxon>
    </lineage>
</organism>
<feature type="transmembrane region" description="Helical" evidence="7">
    <location>
        <begin position="17"/>
        <end position="37"/>
    </location>
</feature>
<keyword evidence="3 7" id="KW-0812">Transmembrane</keyword>
<dbReference type="RefSeq" id="WP_058471459.1">
    <property type="nucleotide sequence ID" value="NZ_CAAAIC010000001.1"/>
</dbReference>
<proteinExistence type="predicted"/>
<evidence type="ECO:0000256" key="7">
    <source>
        <dbReference type="SAM" id="Phobius"/>
    </source>
</evidence>
<feature type="transmembrane region" description="Helical" evidence="7">
    <location>
        <begin position="320"/>
        <end position="349"/>
    </location>
</feature>
<keyword evidence="4" id="KW-0256">Endoplasmic reticulum</keyword>
<gene>
    <name evidence="8" type="ORF">Ljor_2039</name>
</gene>
<feature type="transmembrane region" description="Helical" evidence="7">
    <location>
        <begin position="287"/>
        <end position="308"/>
    </location>
</feature>
<dbReference type="OrthoDB" id="273988at2"/>
<dbReference type="EMBL" id="LNYJ01000011">
    <property type="protein sequence ID" value="KTD17733.1"/>
    <property type="molecule type" value="Genomic_DNA"/>
</dbReference>
<evidence type="ECO:0000313" key="9">
    <source>
        <dbReference type="Proteomes" id="UP000055035"/>
    </source>
</evidence>
<evidence type="ECO:0000256" key="3">
    <source>
        <dbReference type="ARBA" id="ARBA00022692"/>
    </source>
</evidence>
<evidence type="ECO:0000313" key="8">
    <source>
        <dbReference type="EMBL" id="KTD17733.1"/>
    </source>
</evidence>
<protein>
    <submittedName>
        <fullName evidence="8">Uncharacterized protein</fullName>
    </submittedName>
</protein>
<reference evidence="8 9" key="1">
    <citation type="submission" date="2015-11" db="EMBL/GenBank/DDBJ databases">
        <title>Genomic analysis of 38 Legionella species identifies large and diverse effector repertoires.</title>
        <authorList>
            <person name="Burstein D."/>
            <person name="Amaro F."/>
            <person name="Zusman T."/>
            <person name="Lifshitz Z."/>
            <person name="Cohen O."/>
            <person name="Gilbert J.A."/>
            <person name="Pupko T."/>
            <person name="Shuman H.A."/>
            <person name="Segal G."/>
        </authorList>
    </citation>
    <scope>NUCLEOTIDE SEQUENCE [LARGE SCALE GENOMIC DNA]</scope>
    <source>
        <strain evidence="8 9">BL-540</strain>
    </source>
</reference>
<keyword evidence="9" id="KW-1185">Reference proteome</keyword>
<dbReference type="STRING" id="456.Ljor_2039"/>
<evidence type="ECO:0000256" key="2">
    <source>
        <dbReference type="ARBA" id="ARBA00004586"/>
    </source>
</evidence>
<sequence length="389" mass="43019">MAEEIISKSWGSRIKDAFMGILFGILLIIAGIILTFWNEGHGLHTAQSLVEAKQQLISVPTSPIDPKNNLKVVYFSGFANTKDILRDTLLGVSENAISLQRKVLMYQWKENKETKTESQLGGSEKQVTTYSYQKVWSSRLIDSSQFKQQPGHENPAALPVESEQQYAQTVKVGDFLLPEVLIREISEAKAVDLSKININNLQSRLNKPIKLINNQLYAGQDYQNPQVGDVRISLLVIPAQTVSIIAQQTGNSLQAYMAKAGQSVLLLASGQQSSDQMIENALTENRIITWILRGASLAMMILGFSLILKPIVVLADVLPILGSIAGFGTGVVAFLCGFSLWVLITAIAWFAIRPLWSLGLLLVAAIIIYFVYQRRKTKPIAPVQPIRKD</sequence>
<dbReference type="AlphaFoldDB" id="A0A0W0VC78"/>
<comment type="caution">
    <text evidence="8">The sequence shown here is derived from an EMBL/GenBank/DDBJ whole genome shotgun (WGS) entry which is preliminary data.</text>
</comment>
<keyword evidence="6 7" id="KW-0472">Membrane</keyword>
<dbReference type="GO" id="GO:0012505">
    <property type="term" value="C:endomembrane system"/>
    <property type="evidence" value="ECO:0007669"/>
    <property type="project" value="UniProtKB-SubCell"/>
</dbReference>
<evidence type="ECO:0000256" key="6">
    <source>
        <dbReference type="ARBA" id="ARBA00023136"/>
    </source>
</evidence>
<dbReference type="Pfam" id="PF07787">
    <property type="entry name" value="TMEM43"/>
    <property type="match status" value="1"/>
</dbReference>
<dbReference type="GO" id="GO:0006629">
    <property type="term" value="P:lipid metabolic process"/>
    <property type="evidence" value="ECO:0007669"/>
    <property type="project" value="TreeGrafter"/>
</dbReference>
<accession>A0A0W0VC78</accession>
<evidence type="ECO:0000256" key="5">
    <source>
        <dbReference type="ARBA" id="ARBA00022989"/>
    </source>
</evidence>
<keyword evidence="5 7" id="KW-1133">Transmembrane helix</keyword>
<evidence type="ECO:0000256" key="1">
    <source>
        <dbReference type="ARBA" id="ARBA00004127"/>
    </source>
</evidence>
<dbReference type="PATRIC" id="fig|456.5.peg.2182"/>
<dbReference type="PANTHER" id="PTHR13416">
    <property type="match status" value="1"/>
</dbReference>
<dbReference type="PANTHER" id="PTHR13416:SF2">
    <property type="entry name" value="TRANSMEMBRANE PROTEIN 43"/>
    <property type="match status" value="1"/>
</dbReference>
<dbReference type="InterPro" id="IPR012430">
    <property type="entry name" value="TMEM43_fam"/>
</dbReference>
<dbReference type="GO" id="GO:0071763">
    <property type="term" value="P:nuclear membrane organization"/>
    <property type="evidence" value="ECO:0007669"/>
    <property type="project" value="TreeGrafter"/>
</dbReference>
<dbReference type="Proteomes" id="UP000055035">
    <property type="component" value="Unassembled WGS sequence"/>
</dbReference>
<name>A0A0W0VC78_9GAMM</name>